<accession>A0AA36F673</accession>
<evidence type="ECO:0000313" key="2">
    <source>
        <dbReference type="Proteomes" id="UP001162480"/>
    </source>
</evidence>
<dbReference type="EMBL" id="OX597820">
    <property type="protein sequence ID" value="CAI9725962.1"/>
    <property type="molecule type" value="Genomic_DNA"/>
</dbReference>
<gene>
    <name evidence="1" type="ORF">OCTVUL_1B013694</name>
</gene>
<evidence type="ECO:0000313" key="1">
    <source>
        <dbReference type="EMBL" id="CAI9725962.1"/>
    </source>
</evidence>
<organism evidence="1 2">
    <name type="scientific">Octopus vulgaris</name>
    <name type="common">Common octopus</name>
    <dbReference type="NCBI Taxonomy" id="6645"/>
    <lineage>
        <taxon>Eukaryota</taxon>
        <taxon>Metazoa</taxon>
        <taxon>Spiralia</taxon>
        <taxon>Lophotrochozoa</taxon>
        <taxon>Mollusca</taxon>
        <taxon>Cephalopoda</taxon>
        <taxon>Coleoidea</taxon>
        <taxon>Octopodiformes</taxon>
        <taxon>Octopoda</taxon>
        <taxon>Incirrata</taxon>
        <taxon>Octopodidae</taxon>
        <taxon>Octopus</taxon>
    </lineage>
</organism>
<reference evidence="1" key="1">
    <citation type="submission" date="2023-08" db="EMBL/GenBank/DDBJ databases">
        <authorList>
            <person name="Alioto T."/>
            <person name="Alioto T."/>
            <person name="Gomez Garrido J."/>
        </authorList>
    </citation>
    <scope>NUCLEOTIDE SEQUENCE</scope>
</reference>
<keyword evidence="2" id="KW-1185">Reference proteome</keyword>
<proteinExistence type="predicted"/>
<dbReference type="AlphaFoldDB" id="A0AA36F673"/>
<sequence>MKSYAEVTAEDREKEKLRKLTLESLNWDPEKMKGYLSKVELEATNVKLVMPEEKKKMLRDLTRVYRTFSNESRRIEIAPEFQMETMVKDPDPETWITHKIDGNFPVQKYIVIRLIKSYQFYKVSTLFYLCYEFCTRESQQERCDIRMKALAGNAFNLKFSIEV</sequence>
<name>A0AA36F673_OCTVU</name>
<protein>
    <submittedName>
        <fullName evidence="1">Uncharacterized protein</fullName>
    </submittedName>
</protein>
<dbReference type="Proteomes" id="UP001162480">
    <property type="component" value="Chromosome 7"/>
</dbReference>